<dbReference type="PANTHER" id="PTHR43300">
    <property type="entry name" value="ACETYLTRANSFERASE"/>
    <property type="match status" value="1"/>
</dbReference>
<keyword evidence="4" id="KW-0012">Acyltransferase</keyword>
<dbReference type="NCBIfam" id="TIGR03570">
    <property type="entry name" value="NeuD_NnaD"/>
    <property type="match status" value="1"/>
</dbReference>
<evidence type="ECO:0000256" key="2">
    <source>
        <dbReference type="ARBA" id="ARBA00022679"/>
    </source>
</evidence>
<dbReference type="GO" id="GO:0016746">
    <property type="term" value="F:acyltransferase activity"/>
    <property type="evidence" value="ECO:0007669"/>
    <property type="project" value="UniProtKB-KW"/>
</dbReference>
<dbReference type="InterPro" id="IPR018357">
    <property type="entry name" value="Hexapep_transf_CS"/>
</dbReference>
<feature type="binding site" evidence="6">
    <location>
        <begin position="7"/>
        <end position="9"/>
    </location>
    <ligand>
        <name>substrate</name>
    </ligand>
</feature>
<feature type="site" description="Increases basicity of active site His" evidence="5">
    <location>
        <position position="127"/>
    </location>
</feature>
<comment type="similarity">
    <text evidence="1">Belongs to the transferase hexapeptide repeat family.</text>
</comment>
<accession>A0A9X1RWW7</accession>
<dbReference type="Proteomes" id="UP001139414">
    <property type="component" value="Unassembled WGS sequence"/>
</dbReference>
<evidence type="ECO:0000256" key="3">
    <source>
        <dbReference type="ARBA" id="ARBA00022737"/>
    </source>
</evidence>
<evidence type="ECO:0000256" key="6">
    <source>
        <dbReference type="PIRSR" id="PIRSR620019-2"/>
    </source>
</evidence>
<evidence type="ECO:0000313" key="9">
    <source>
        <dbReference type="Proteomes" id="UP001139414"/>
    </source>
</evidence>
<dbReference type="InterPro" id="IPR050179">
    <property type="entry name" value="Trans_hexapeptide_repeat"/>
</dbReference>
<dbReference type="AlphaFoldDB" id="A0A9X1RWW7"/>
<gene>
    <name evidence="8" type="ORF">LGQ90_04935</name>
</gene>
<keyword evidence="3" id="KW-0677">Repeat</keyword>
<organism evidence="8 9">
    <name type="scientific">Christiangramia sediminis</name>
    <dbReference type="NCBI Taxonomy" id="2881336"/>
    <lineage>
        <taxon>Bacteria</taxon>
        <taxon>Pseudomonadati</taxon>
        <taxon>Bacteroidota</taxon>
        <taxon>Flavobacteriia</taxon>
        <taxon>Flavobacteriales</taxon>
        <taxon>Flavobacteriaceae</taxon>
        <taxon>Christiangramia</taxon>
    </lineage>
</organism>
<evidence type="ECO:0000256" key="4">
    <source>
        <dbReference type="ARBA" id="ARBA00023315"/>
    </source>
</evidence>
<feature type="binding site" evidence="6">
    <location>
        <position position="61"/>
    </location>
    <ligand>
        <name>substrate</name>
    </ligand>
</feature>
<dbReference type="InterPro" id="IPR011004">
    <property type="entry name" value="Trimer_LpxA-like_sf"/>
</dbReference>
<dbReference type="InterPro" id="IPR020019">
    <property type="entry name" value="AcTrfase_PglD-like"/>
</dbReference>
<dbReference type="SUPFAM" id="SSF51161">
    <property type="entry name" value="Trimeric LpxA-like enzymes"/>
    <property type="match status" value="1"/>
</dbReference>
<reference evidence="8" key="1">
    <citation type="submission" date="2021-10" db="EMBL/GenBank/DDBJ databases">
        <title>Gramella sp. ASW11-100T, isolated from marine sediment.</title>
        <authorList>
            <person name="Xia C."/>
        </authorList>
    </citation>
    <scope>NUCLEOTIDE SEQUENCE</scope>
    <source>
        <strain evidence="8">ASW11-100</strain>
    </source>
</reference>
<dbReference type="InterPro" id="IPR001451">
    <property type="entry name" value="Hexapep"/>
</dbReference>
<evidence type="ECO:0000256" key="5">
    <source>
        <dbReference type="PIRSR" id="PIRSR620019-1"/>
    </source>
</evidence>
<dbReference type="EMBL" id="JAJBZG010000002">
    <property type="protein sequence ID" value="MCB7480604.1"/>
    <property type="molecule type" value="Genomic_DNA"/>
</dbReference>
<proteinExistence type="inferred from homology"/>
<feature type="domain" description="PglD N-terminal" evidence="7">
    <location>
        <begin position="2"/>
        <end position="73"/>
    </location>
</feature>
<dbReference type="Gene3D" id="2.160.10.10">
    <property type="entry name" value="Hexapeptide repeat proteins"/>
    <property type="match status" value="1"/>
</dbReference>
<keyword evidence="2" id="KW-0808">Transferase</keyword>
<dbReference type="RefSeq" id="WP_229338772.1">
    <property type="nucleotide sequence ID" value="NZ_JAJBZG010000002.1"/>
</dbReference>
<evidence type="ECO:0000313" key="8">
    <source>
        <dbReference type="EMBL" id="MCB7480604.1"/>
    </source>
</evidence>
<dbReference type="CDD" id="cd03360">
    <property type="entry name" value="LbH_AT_putative"/>
    <property type="match status" value="1"/>
</dbReference>
<protein>
    <submittedName>
        <fullName evidence="8">Acetyltransferase</fullName>
    </submittedName>
</protein>
<dbReference type="PROSITE" id="PS00101">
    <property type="entry name" value="HEXAPEP_TRANSFERASES"/>
    <property type="match status" value="1"/>
</dbReference>
<dbReference type="Pfam" id="PF00132">
    <property type="entry name" value="Hexapep"/>
    <property type="match status" value="1"/>
</dbReference>
<feature type="active site" description="Proton acceptor" evidence="5">
    <location>
        <position position="126"/>
    </location>
</feature>
<sequence>MIIYGASGHAKVIIDIIISQDYDSIDFIIDDDRSINKLLDFKVTHDLTQEMVDQIAVIAIGNNLTRKVVANKIQRLFCEALVHKSAVISENTEIGKGTVIMPNAVINSASKIGVHCIINTGSVIEHDVVIDNYVHVSPSATVTGNVKIGEGSHIGAAATIIPGIKIGKWVTIGAGAVIINDIPDFAVVVGTPGKVIKFNTIKNE</sequence>
<comment type="caution">
    <text evidence="8">The sequence shown here is derived from an EMBL/GenBank/DDBJ whole genome shotgun (WGS) entry which is preliminary data.</text>
</comment>
<dbReference type="Gene3D" id="3.40.50.20">
    <property type="match status" value="1"/>
</dbReference>
<evidence type="ECO:0000256" key="1">
    <source>
        <dbReference type="ARBA" id="ARBA00007274"/>
    </source>
</evidence>
<dbReference type="Pfam" id="PF17836">
    <property type="entry name" value="PglD_N"/>
    <property type="match status" value="1"/>
</dbReference>
<feature type="binding site" evidence="6">
    <location>
        <position position="135"/>
    </location>
    <ligand>
        <name>acetyl-CoA</name>
        <dbReference type="ChEBI" id="CHEBI:57288"/>
    </ligand>
</feature>
<evidence type="ECO:0000259" key="7">
    <source>
        <dbReference type="Pfam" id="PF17836"/>
    </source>
</evidence>
<name>A0A9X1RWW7_9FLAO</name>
<keyword evidence="9" id="KW-1185">Reference proteome</keyword>
<dbReference type="InterPro" id="IPR041561">
    <property type="entry name" value="PglD_N"/>
</dbReference>
<dbReference type="PANTHER" id="PTHR43300:SF7">
    <property type="entry name" value="UDP-N-ACETYLBACILLOSAMINE N-ACETYLTRANSFERASE"/>
    <property type="match status" value="1"/>
</dbReference>